<protein>
    <recommendedName>
        <fullName evidence="3">F-box domain-containing protein</fullName>
    </recommendedName>
</protein>
<dbReference type="SUPFAM" id="SSF52047">
    <property type="entry name" value="RNI-like"/>
    <property type="match status" value="1"/>
</dbReference>
<dbReference type="Gene3D" id="3.80.10.10">
    <property type="entry name" value="Ribonuclease Inhibitor"/>
    <property type="match status" value="1"/>
</dbReference>
<name>A0A0C9YS88_9AGAM</name>
<evidence type="ECO:0000313" key="1">
    <source>
        <dbReference type="EMBL" id="KIK16799.1"/>
    </source>
</evidence>
<dbReference type="PANTHER" id="PTHR38926">
    <property type="entry name" value="F-BOX DOMAIN CONTAINING PROTEIN, EXPRESSED"/>
    <property type="match status" value="1"/>
</dbReference>
<dbReference type="AlphaFoldDB" id="A0A0C9YS88"/>
<reference evidence="1 2" key="1">
    <citation type="submission" date="2014-04" db="EMBL/GenBank/DDBJ databases">
        <authorList>
            <consortium name="DOE Joint Genome Institute"/>
            <person name="Kuo A."/>
            <person name="Kohler A."/>
            <person name="Costa M.D."/>
            <person name="Nagy L.G."/>
            <person name="Floudas D."/>
            <person name="Copeland A."/>
            <person name="Barry K.W."/>
            <person name="Cichocki N."/>
            <person name="Veneault-Fourrey C."/>
            <person name="LaButti K."/>
            <person name="Lindquist E.A."/>
            <person name="Lipzen A."/>
            <person name="Lundell T."/>
            <person name="Morin E."/>
            <person name="Murat C."/>
            <person name="Sun H."/>
            <person name="Tunlid A."/>
            <person name="Henrissat B."/>
            <person name="Grigoriev I.V."/>
            <person name="Hibbett D.S."/>
            <person name="Martin F."/>
            <person name="Nordberg H.P."/>
            <person name="Cantor M.N."/>
            <person name="Hua S.X."/>
        </authorList>
    </citation>
    <scope>NUCLEOTIDE SEQUENCE [LARGE SCALE GENOMIC DNA]</scope>
    <source>
        <strain evidence="1 2">441</strain>
    </source>
</reference>
<accession>A0A0C9YS88</accession>
<keyword evidence="2" id="KW-1185">Reference proteome</keyword>
<gene>
    <name evidence="1" type="ORF">PISMIDRAFT_686021</name>
</gene>
<dbReference type="InterPro" id="IPR032675">
    <property type="entry name" value="LRR_dom_sf"/>
</dbReference>
<dbReference type="HOGENOM" id="CLU_018544_12_0_1"/>
<dbReference type="EMBL" id="KN833847">
    <property type="protein sequence ID" value="KIK16799.1"/>
    <property type="molecule type" value="Genomic_DNA"/>
</dbReference>
<proteinExistence type="predicted"/>
<evidence type="ECO:0000313" key="2">
    <source>
        <dbReference type="Proteomes" id="UP000054018"/>
    </source>
</evidence>
<dbReference type="Proteomes" id="UP000054018">
    <property type="component" value="Unassembled WGS sequence"/>
</dbReference>
<reference evidence="2" key="2">
    <citation type="submission" date="2015-01" db="EMBL/GenBank/DDBJ databases">
        <title>Evolutionary Origins and Diversification of the Mycorrhizal Mutualists.</title>
        <authorList>
            <consortium name="DOE Joint Genome Institute"/>
            <consortium name="Mycorrhizal Genomics Consortium"/>
            <person name="Kohler A."/>
            <person name="Kuo A."/>
            <person name="Nagy L.G."/>
            <person name="Floudas D."/>
            <person name="Copeland A."/>
            <person name="Barry K.W."/>
            <person name="Cichocki N."/>
            <person name="Veneault-Fourrey C."/>
            <person name="LaButti K."/>
            <person name="Lindquist E.A."/>
            <person name="Lipzen A."/>
            <person name="Lundell T."/>
            <person name="Morin E."/>
            <person name="Murat C."/>
            <person name="Riley R."/>
            <person name="Ohm R."/>
            <person name="Sun H."/>
            <person name="Tunlid A."/>
            <person name="Henrissat B."/>
            <person name="Grigoriev I.V."/>
            <person name="Hibbett D.S."/>
            <person name="Martin F."/>
        </authorList>
    </citation>
    <scope>NUCLEOTIDE SEQUENCE [LARGE SCALE GENOMIC DNA]</scope>
    <source>
        <strain evidence="2">441</strain>
    </source>
</reference>
<evidence type="ECO:0008006" key="3">
    <source>
        <dbReference type="Google" id="ProtNLM"/>
    </source>
</evidence>
<dbReference type="STRING" id="765257.A0A0C9YS88"/>
<dbReference type="OrthoDB" id="3365698at2759"/>
<organism evidence="1 2">
    <name type="scientific">Pisolithus microcarpus 441</name>
    <dbReference type="NCBI Taxonomy" id="765257"/>
    <lineage>
        <taxon>Eukaryota</taxon>
        <taxon>Fungi</taxon>
        <taxon>Dikarya</taxon>
        <taxon>Basidiomycota</taxon>
        <taxon>Agaricomycotina</taxon>
        <taxon>Agaricomycetes</taxon>
        <taxon>Agaricomycetidae</taxon>
        <taxon>Boletales</taxon>
        <taxon>Sclerodermatineae</taxon>
        <taxon>Pisolithaceae</taxon>
        <taxon>Pisolithus</taxon>
    </lineage>
</organism>
<dbReference type="PANTHER" id="PTHR38926:SF5">
    <property type="entry name" value="F-BOX AND LEUCINE-RICH REPEAT PROTEIN 6"/>
    <property type="match status" value="1"/>
</dbReference>
<dbReference type="Gene3D" id="1.20.1280.50">
    <property type="match status" value="1"/>
</dbReference>
<sequence length="537" mass="59981">MFSFPSTELVSSHAGIPPSISSLFGTNQVPSLVDQQYVYDILLGCKSELGGVTDELCRAHAEVERLEGRLGQIKGVISELEALLHPIRRVPTDIMAKVFEHCVYESQGYARLDIKHAPLSLSQVCRSWRKLVFALPCLWKMVRVDFSTSSPNWYRLMQSQATAMRLWISRSRSVPVSLFLTSFNRVIPSPFLALLDMEIMEAGPRIRELSLRFPTSSLCRLLSFTQGPLEFLEYLHLQSTDTLPGSHSIPPLVLKSASSLQSLNISCFDLDMRGHQVPWAQLTELSLRDGFSPIGDQAPSDYLPILIQCPNLRTCSLGFGSSIPDMISDSVTPVVLPHLCTLKMLTYAETPYLKLFFGALLLPKLRSFSINYANSSIASHFHETECLQMLNRAAETVESVSLCRMDVPDVELSSCLSQLPHLKSLRFRPGRLGLNHDLVAMLTVPSSVTRHGGRTLHQRTICPSLESLDLRCSAAVPVDAVVALVDSRRQFEPRLKHFSLQLAEFAYEHDRGDEIIHTLEARLSGHVDKGLQLILTM</sequence>